<feature type="domain" description="Disease resistance R13L4/SHOC-2-like LRR" evidence="2">
    <location>
        <begin position="7"/>
        <end position="123"/>
    </location>
</feature>
<keyword evidence="4" id="KW-1185">Reference proteome</keyword>
<protein>
    <submittedName>
        <fullName evidence="3">Disease resistance protein</fullName>
    </submittedName>
</protein>
<dbReference type="InterPro" id="IPR055414">
    <property type="entry name" value="LRR_R13L4/SHOC2-like"/>
</dbReference>
<dbReference type="Pfam" id="PF23598">
    <property type="entry name" value="LRR_14"/>
    <property type="match status" value="1"/>
</dbReference>
<dbReference type="Gene3D" id="3.80.10.10">
    <property type="entry name" value="Ribonuclease Inhibitor"/>
    <property type="match status" value="1"/>
</dbReference>
<dbReference type="InterPro" id="IPR032675">
    <property type="entry name" value="LRR_dom_sf"/>
</dbReference>
<dbReference type="STRING" id="1590841.A0A2R6PI99"/>
<comment type="caution">
    <text evidence="3">The sequence shown here is derived from an EMBL/GenBank/DDBJ whole genome shotgun (WGS) entry which is preliminary data.</text>
</comment>
<dbReference type="EMBL" id="NKQK01000025">
    <property type="protein sequence ID" value="PSR91602.1"/>
    <property type="molecule type" value="Genomic_DNA"/>
</dbReference>
<name>A0A2R6PI99_ACTCC</name>
<evidence type="ECO:0000313" key="3">
    <source>
        <dbReference type="EMBL" id="PSR91602.1"/>
    </source>
</evidence>
<dbReference type="OMA" id="RSINCAI"/>
<dbReference type="Gramene" id="PSR91602">
    <property type="protein sequence ID" value="PSR91602"/>
    <property type="gene ID" value="CEY00_Acc29038"/>
</dbReference>
<accession>A0A2R6PI99</accession>
<dbReference type="AlphaFoldDB" id="A0A2R6PI99"/>
<organism evidence="3 4">
    <name type="scientific">Actinidia chinensis var. chinensis</name>
    <name type="common">Chinese soft-hair kiwi</name>
    <dbReference type="NCBI Taxonomy" id="1590841"/>
    <lineage>
        <taxon>Eukaryota</taxon>
        <taxon>Viridiplantae</taxon>
        <taxon>Streptophyta</taxon>
        <taxon>Embryophyta</taxon>
        <taxon>Tracheophyta</taxon>
        <taxon>Spermatophyta</taxon>
        <taxon>Magnoliopsida</taxon>
        <taxon>eudicotyledons</taxon>
        <taxon>Gunneridae</taxon>
        <taxon>Pentapetalae</taxon>
        <taxon>asterids</taxon>
        <taxon>Ericales</taxon>
        <taxon>Actinidiaceae</taxon>
        <taxon>Actinidia</taxon>
    </lineage>
</organism>
<gene>
    <name evidence="3" type="ORF">CEY00_Acc29038</name>
</gene>
<reference evidence="3 4" key="1">
    <citation type="submission" date="2017-07" db="EMBL/GenBank/DDBJ databases">
        <title>An improved, manually edited Actinidia chinensis var. chinensis (kiwifruit) genome highlights the challenges associated with draft genomes and gene prediction in plants.</title>
        <authorList>
            <person name="Pilkington S."/>
            <person name="Crowhurst R."/>
            <person name="Hilario E."/>
            <person name="Nardozza S."/>
            <person name="Fraser L."/>
            <person name="Peng Y."/>
            <person name="Gunaseelan K."/>
            <person name="Simpson R."/>
            <person name="Tahir J."/>
            <person name="Deroles S."/>
            <person name="Templeton K."/>
            <person name="Luo Z."/>
            <person name="Davy M."/>
            <person name="Cheng C."/>
            <person name="Mcneilage M."/>
            <person name="Scaglione D."/>
            <person name="Liu Y."/>
            <person name="Zhang Q."/>
            <person name="Datson P."/>
            <person name="De Silva N."/>
            <person name="Gardiner S."/>
            <person name="Bassett H."/>
            <person name="Chagne D."/>
            <person name="Mccallum J."/>
            <person name="Dzierzon H."/>
            <person name="Deng C."/>
            <person name="Wang Y.-Y."/>
            <person name="Barron N."/>
            <person name="Manako K."/>
            <person name="Bowen J."/>
            <person name="Foster T."/>
            <person name="Erridge Z."/>
            <person name="Tiffin H."/>
            <person name="Waite C."/>
            <person name="Davies K."/>
            <person name="Grierson E."/>
            <person name="Laing W."/>
            <person name="Kirk R."/>
            <person name="Chen X."/>
            <person name="Wood M."/>
            <person name="Montefiori M."/>
            <person name="Brummell D."/>
            <person name="Schwinn K."/>
            <person name="Catanach A."/>
            <person name="Fullerton C."/>
            <person name="Li D."/>
            <person name="Meiyalaghan S."/>
            <person name="Nieuwenhuizen N."/>
            <person name="Read N."/>
            <person name="Prakash R."/>
            <person name="Hunter D."/>
            <person name="Zhang H."/>
            <person name="Mckenzie M."/>
            <person name="Knabel M."/>
            <person name="Harris A."/>
            <person name="Allan A."/>
            <person name="Chen A."/>
            <person name="Janssen B."/>
            <person name="Plunkett B."/>
            <person name="Dwamena C."/>
            <person name="Voogd C."/>
            <person name="Leif D."/>
            <person name="Lafferty D."/>
            <person name="Souleyre E."/>
            <person name="Varkonyi-Gasic E."/>
            <person name="Gambi F."/>
            <person name="Hanley J."/>
            <person name="Yao J.-L."/>
            <person name="Cheung J."/>
            <person name="David K."/>
            <person name="Warren B."/>
            <person name="Marsh K."/>
            <person name="Snowden K."/>
            <person name="Lin-Wang K."/>
            <person name="Brian L."/>
            <person name="Martinez-Sanchez M."/>
            <person name="Wang M."/>
            <person name="Ileperuma N."/>
            <person name="Macnee N."/>
            <person name="Campin R."/>
            <person name="Mcatee P."/>
            <person name="Drummond R."/>
            <person name="Espley R."/>
            <person name="Ireland H."/>
            <person name="Wu R."/>
            <person name="Atkinson R."/>
            <person name="Karunairetnam S."/>
            <person name="Bulley S."/>
            <person name="Chunkath S."/>
            <person name="Hanley Z."/>
            <person name="Storey R."/>
            <person name="Thrimawithana A."/>
            <person name="Thomson S."/>
            <person name="David C."/>
            <person name="Testolin R."/>
        </authorList>
    </citation>
    <scope>NUCLEOTIDE SEQUENCE [LARGE SCALE GENOMIC DNA]</scope>
    <source>
        <strain evidence="4">cv. Red5</strain>
        <tissue evidence="3">Young leaf</tissue>
    </source>
</reference>
<dbReference type="SUPFAM" id="SSF52058">
    <property type="entry name" value="L domain-like"/>
    <property type="match status" value="1"/>
</dbReference>
<keyword evidence="1" id="KW-0677">Repeat</keyword>
<evidence type="ECO:0000259" key="2">
    <source>
        <dbReference type="Pfam" id="PF23598"/>
    </source>
</evidence>
<sequence>MLYLAGHLQHLPRWIPSAFNLVKVCLWYSKLRDADPLQSLQDLPNLVTLEIIHGYGGEELWFKAGAFQNLETLYLAALKELIWVRVEARSMPRLKKLFLVDCKLMKELPSGMEHLTNLERLDLLDMSYSLISRLDRALQGGDYWKVAHIPDVWVGGLKDGHFEVSLLS</sequence>
<dbReference type="OrthoDB" id="1707192at2759"/>
<reference evidence="4" key="2">
    <citation type="journal article" date="2018" name="BMC Genomics">
        <title>A manually annotated Actinidia chinensis var. chinensis (kiwifruit) genome highlights the challenges associated with draft genomes and gene prediction in plants.</title>
        <authorList>
            <person name="Pilkington S.M."/>
            <person name="Crowhurst R."/>
            <person name="Hilario E."/>
            <person name="Nardozza S."/>
            <person name="Fraser L."/>
            <person name="Peng Y."/>
            <person name="Gunaseelan K."/>
            <person name="Simpson R."/>
            <person name="Tahir J."/>
            <person name="Deroles S.C."/>
            <person name="Templeton K."/>
            <person name="Luo Z."/>
            <person name="Davy M."/>
            <person name="Cheng C."/>
            <person name="McNeilage M."/>
            <person name="Scaglione D."/>
            <person name="Liu Y."/>
            <person name="Zhang Q."/>
            <person name="Datson P."/>
            <person name="De Silva N."/>
            <person name="Gardiner S.E."/>
            <person name="Bassett H."/>
            <person name="Chagne D."/>
            <person name="McCallum J."/>
            <person name="Dzierzon H."/>
            <person name="Deng C."/>
            <person name="Wang Y.Y."/>
            <person name="Barron L."/>
            <person name="Manako K."/>
            <person name="Bowen J."/>
            <person name="Foster T.M."/>
            <person name="Erridge Z.A."/>
            <person name="Tiffin H."/>
            <person name="Waite C.N."/>
            <person name="Davies K.M."/>
            <person name="Grierson E.P."/>
            <person name="Laing W.A."/>
            <person name="Kirk R."/>
            <person name="Chen X."/>
            <person name="Wood M."/>
            <person name="Montefiori M."/>
            <person name="Brummell D.A."/>
            <person name="Schwinn K.E."/>
            <person name="Catanach A."/>
            <person name="Fullerton C."/>
            <person name="Li D."/>
            <person name="Meiyalaghan S."/>
            <person name="Nieuwenhuizen N."/>
            <person name="Read N."/>
            <person name="Prakash R."/>
            <person name="Hunter D."/>
            <person name="Zhang H."/>
            <person name="McKenzie M."/>
            <person name="Knabel M."/>
            <person name="Harris A."/>
            <person name="Allan A.C."/>
            <person name="Gleave A."/>
            <person name="Chen A."/>
            <person name="Janssen B.J."/>
            <person name="Plunkett B."/>
            <person name="Ampomah-Dwamena C."/>
            <person name="Voogd C."/>
            <person name="Leif D."/>
            <person name="Lafferty D."/>
            <person name="Souleyre E.J.F."/>
            <person name="Varkonyi-Gasic E."/>
            <person name="Gambi F."/>
            <person name="Hanley J."/>
            <person name="Yao J.L."/>
            <person name="Cheung J."/>
            <person name="David K.M."/>
            <person name="Warren B."/>
            <person name="Marsh K."/>
            <person name="Snowden K.C."/>
            <person name="Lin-Wang K."/>
            <person name="Brian L."/>
            <person name="Martinez-Sanchez M."/>
            <person name="Wang M."/>
            <person name="Ileperuma N."/>
            <person name="Macnee N."/>
            <person name="Campin R."/>
            <person name="McAtee P."/>
            <person name="Drummond R.S.M."/>
            <person name="Espley R.V."/>
            <person name="Ireland H.S."/>
            <person name="Wu R."/>
            <person name="Atkinson R.G."/>
            <person name="Karunairetnam S."/>
            <person name="Bulley S."/>
            <person name="Chunkath S."/>
            <person name="Hanley Z."/>
            <person name="Storey R."/>
            <person name="Thrimawithana A.H."/>
            <person name="Thomson S."/>
            <person name="David C."/>
            <person name="Testolin R."/>
            <person name="Huang H."/>
            <person name="Hellens R.P."/>
            <person name="Schaffer R.J."/>
        </authorList>
    </citation>
    <scope>NUCLEOTIDE SEQUENCE [LARGE SCALE GENOMIC DNA]</scope>
    <source>
        <strain evidence="4">cv. Red5</strain>
    </source>
</reference>
<dbReference type="InParanoid" id="A0A2R6PI99"/>
<dbReference type="Proteomes" id="UP000241394">
    <property type="component" value="Chromosome LG25"/>
</dbReference>
<evidence type="ECO:0000256" key="1">
    <source>
        <dbReference type="ARBA" id="ARBA00022737"/>
    </source>
</evidence>
<evidence type="ECO:0000313" key="4">
    <source>
        <dbReference type="Proteomes" id="UP000241394"/>
    </source>
</evidence>
<proteinExistence type="predicted"/>